<dbReference type="WBParaSite" id="maker-uti_cns_0002947-snap-gene-0.3-mRNA-1">
    <property type="protein sequence ID" value="maker-uti_cns_0002947-snap-gene-0.3-mRNA-1"/>
    <property type="gene ID" value="maker-uti_cns_0002947-snap-gene-0.3"/>
</dbReference>
<protein>
    <submittedName>
        <fullName evidence="2">GPS domain-containing protein</fullName>
    </submittedName>
</protein>
<dbReference type="AlphaFoldDB" id="A0A1I8GRZ9"/>
<dbReference type="Proteomes" id="UP000095280">
    <property type="component" value="Unplaced"/>
</dbReference>
<accession>A0A1I8GRZ9</accession>
<proteinExistence type="predicted"/>
<name>A0A1I8GRZ9_9PLAT</name>
<organism evidence="1 2">
    <name type="scientific">Macrostomum lignano</name>
    <dbReference type="NCBI Taxonomy" id="282301"/>
    <lineage>
        <taxon>Eukaryota</taxon>
        <taxon>Metazoa</taxon>
        <taxon>Spiralia</taxon>
        <taxon>Lophotrochozoa</taxon>
        <taxon>Platyhelminthes</taxon>
        <taxon>Rhabditophora</taxon>
        <taxon>Macrostomorpha</taxon>
        <taxon>Macrostomida</taxon>
        <taxon>Macrostomidae</taxon>
        <taxon>Macrostomum</taxon>
    </lineage>
</organism>
<reference evidence="2" key="1">
    <citation type="submission" date="2016-11" db="UniProtKB">
        <authorList>
            <consortium name="WormBaseParasite"/>
        </authorList>
    </citation>
    <scope>IDENTIFICATION</scope>
</reference>
<evidence type="ECO:0000313" key="2">
    <source>
        <dbReference type="WBParaSite" id="maker-uti_cns_0002947-snap-gene-0.3-mRNA-1"/>
    </source>
</evidence>
<evidence type="ECO:0000313" key="1">
    <source>
        <dbReference type="Proteomes" id="UP000095280"/>
    </source>
</evidence>
<sequence>VNLTIDYTSQLSGTFLHVDCYRIDDWIWLDGTPAIDASLPRDQSGRLPAVPDGHDRALTLYALARLGLVDNQSSIVYQWHLTTNESTLISPICISKNFTYSNCTDNTTGTSAQKHLPLTRLNHLTCSPGHYLVGSNYSRISYNLTCSWNGSLSVQPWNAVCQRYPVCPAASLDSVLPPTVVVQVQLPAQVQSPARAGVEHPLGTKASAGCLSGECMSEFNTTTRLDLMECTDSGLIDDNDNAGNDTTDGNATTSDATAMGGTWRWIGPGDQAAASSLMCFKPSCYGSDIQSLIDQLRNTRNASITLGYNMHNASFDAQFLQLVTLHPELSNVSNVRFPAGGNVTFSCKPPYFRNSTAGKDRAVCTCAGWDINAWEFSCDEHCPTTHTGLGSNSCHSGKYYSSENSTEKKYQPVGQCNITCHPNWMLNRQLAAENLHQQVLMAGNETRDIVLDCLTNRTLVGIPSGFNPQTVCEKKPCTNSSLTVPEGAELVGRNYSELYEDGDKLQFKCSPTFQCSDSVYIIKKCNSGPSDWKIVSIRESCATPSTCQLRDNHNYDSSISQVTPPVCIQCGKFTFENASLNSVVQLGQSIDYKCVHDKYQNHTGTMRCKCDGFHNVTDINFVCEP</sequence>
<keyword evidence="1" id="KW-1185">Reference proteome</keyword>